<evidence type="ECO:0000313" key="2">
    <source>
        <dbReference type="Proteomes" id="UP000828390"/>
    </source>
</evidence>
<evidence type="ECO:0000313" key="1">
    <source>
        <dbReference type="EMBL" id="KAH3809778.1"/>
    </source>
</evidence>
<keyword evidence="2" id="KW-1185">Reference proteome</keyword>
<dbReference type="Proteomes" id="UP000828390">
    <property type="component" value="Unassembled WGS sequence"/>
</dbReference>
<name>A0A9D4JIB4_DREPO</name>
<dbReference type="AlphaFoldDB" id="A0A9D4JIB4"/>
<accession>A0A9D4JIB4</accession>
<reference evidence="1" key="1">
    <citation type="journal article" date="2019" name="bioRxiv">
        <title>The Genome of the Zebra Mussel, Dreissena polymorpha: A Resource for Invasive Species Research.</title>
        <authorList>
            <person name="McCartney M.A."/>
            <person name="Auch B."/>
            <person name="Kono T."/>
            <person name="Mallez S."/>
            <person name="Zhang Y."/>
            <person name="Obille A."/>
            <person name="Becker A."/>
            <person name="Abrahante J.E."/>
            <person name="Garbe J."/>
            <person name="Badalamenti J.P."/>
            <person name="Herman A."/>
            <person name="Mangelson H."/>
            <person name="Liachko I."/>
            <person name="Sullivan S."/>
            <person name="Sone E.D."/>
            <person name="Koren S."/>
            <person name="Silverstein K.A.T."/>
            <person name="Beckman K.B."/>
            <person name="Gohl D.M."/>
        </authorList>
    </citation>
    <scope>NUCLEOTIDE SEQUENCE</scope>
    <source>
        <strain evidence="1">Duluth1</strain>
        <tissue evidence="1">Whole animal</tissue>
    </source>
</reference>
<reference evidence="1" key="2">
    <citation type="submission" date="2020-11" db="EMBL/GenBank/DDBJ databases">
        <authorList>
            <person name="McCartney M.A."/>
            <person name="Auch B."/>
            <person name="Kono T."/>
            <person name="Mallez S."/>
            <person name="Becker A."/>
            <person name="Gohl D.M."/>
            <person name="Silverstein K.A.T."/>
            <person name="Koren S."/>
            <person name="Bechman K.B."/>
            <person name="Herman A."/>
            <person name="Abrahante J.E."/>
            <person name="Garbe J."/>
        </authorList>
    </citation>
    <scope>NUCLEOTIDE SEQUENCE</scope>
    <source>
        <strain evidence="1">Duluth1</strain>
        <tissue evidence="1">Whole animal</tissue>
    </source>
</reference>
<protein>
    <submittedName>
        <fullName evidence="1">Uncharacterized protein</fullName>
    </submittedName>
</protein>
<organism evidence="1 2">
    <name type="scientific">Dreissena polymorpha</name>
    <name type="common">Zebra mussel</name>
    <name type="synonym">Mytilus polymorpha</name>
    <dbReference type="NCBI Taxonomy" id="45954"/>
    <lineage>
        <taxon>Eukaryota</taxon>
        <taxon>Metazoa</taxon>
        <taxon>Spiralia</taxon>
        <taxon>Lophotrochozoa</taxon>
        <taxon>Mollusca</taxon>
        <taxon>Bivalvia</taxon>
        <taxon>Autobranchia</taxon>
        <taxon>Heteroconchia</taxon>
        <taxon>Euheterodonta</taxon>
        <taxon>Imparidentia</taxon>
        <taxon>Neoheterodontei</taxon>
        <taxon>Myida</taxon>
        <taxon>Dreissenoidea</taxon>
        <taxon>Dreissenidae</taxon>
        <taxon>Dreissena</taxon>
    </lineage>
</organism>
<sequence length="107" mass="12077">MFIRSPHDCFTINWIFYSTNTRPLPERFSIHFLLDRYSIFFDMSKNIGVGSPTNADLPDPLTIHADPTRPVPDRLMGLDRVDLIGSGNPALVGKGECMIVRKVLSQD</sequence>
<gene>
    <name evidence="1" type="ORF">DPMN_138157</name>
</gene>
<proteinExistence type="predicted"/>
<comment type="caution">
    <text evidence="1">The sequence shown here is derived from an EMBL/GenBank/DDBJ whole genome shotgun (WGS) entry which is preliminary data.</text>
</comment>
<dbReference type="EMBL" id="JAIWYP010000006">
    <property type="protein sequence ID" value="KAH3809778.1"/>
    <property type="molecule type" value="Genomic_DNA"/>
</dbReference>